<gene>
    <name evidence="1" type="ORF">rCG_61918</name>
</gene>
<dbReference type="AlphaFoldDB" id="A6HAM0"/>
<dbReference type="EMBL" id="CH473947">
    <property type="protein sequence ID" value="EDM03075.1"/>
    <property type="molecule type" value="Genomic_DNA"/>
</dbReference>
<dbReference type="Proteomes" id="UP000234681">
    <property type="component" value="Chromosome 6"/>
</dbReference>
<name>A6HAM0_RAT</name>
<reference evidence="2" key="1">
    <citation type="submission" date="2005-09" db="EMBL/GenBank/DDBJ databases">
        <authorList>
            <person name="Mural R.J."/>
            <person name="Li P.W."/>
            <person name="Adams M.D."/>
            <person name="Amanatides P.G."/>
            <person name="Baden-Tillson H."/>
            <person name="Barnstead M."/>
            <person name="Chin S.H."/>
            <person name="Dew I."/>
            <person name="Evans C.A."/>
            <person name="Ferriera S."/>
            <person name="Flanigan M."/>
            <person name="Fosler C."/>
            <person name="Glodek A."/>
            <person name="Gu Z."/>
            <person name="Holt R.A."/>
            <person name="Jennings D."/>
            <person name="Kraft C.L."/>
            <person name="Lu F."/>
            <person name="Nguyen T."/>
            <person name="Nusskern D.R."/>
            <person name="Pfannkoch C.M."/>
            <person name="Sitter C."/>
            <person name="Sutton G.G."/>
            <person name="Venter J.C."/>
            <person name="Wang Z."/>
            <person name="Woodage T."/>
            <person name="Zheng X.H."/>
            <person name="Zhong F."/>
        </authorList>
    </citation>
    <scope>NUCLEOTIDE SEQUENCE [LARGE SCALE GENOMIC DNA]</scope>
    <source>
        <strain>BN</strain>
        <strain evidence="2">Sprague-Dawley</strain>
    </source>
</reference>
<accession>A6HAM0</accession>
<organism evidence="1 2">
    <name type="scientific">Rattus norvegicus</name>
    <name type="common">Rat</name>
    <dbReference type="NCBI Taxonomy" id="10116"/>
    <lineage>
        <taxon>Eukaryota</taxon>
        <taxon>Metazoa</taxon>
        <taxon>Chordata</taxon>
        <taxon>Craniata</taxon>
        <taxon>Vertebrata</taxon>
        <taxon>Euteleostomi</taxon>
        <taxon>Mammalia</taxon>
        <taxon>Eutheria</taxon>
        <taxon>Euarchontoglires</taxon>
        <taxon>Glires</taxon>
        <taxon>Rodentia</taxon>
        <taxon>Myomorpha</taxon>
        <taxon>Muroidea</taxon>
        <taxon>Muridae</taxon>
        <taxon>Murinae</taxon>
        <taxon>Rattus</taxon>
    </lineage>
</organism>
<evidence type="ECO:0000313" key="2">
    <source>
        <dbReference type="Proteomes" id="UP000234681"/>
    </source>
</evidence>
<sequence length="50" mass="5968">MAQPIWIRYRWLNGELRSIGSGRGAAHWSWRRAKSRSKQPWMQCDQHLSS</sequence>
<protein>
    <submittedName>
        <fullName evidence="1">RCG61918</fullName>
    </submittedName>
</protein>
<proteinExistence type="predicted"/>
<evidence type="ECO:0000313" key="1">
    <source>
        <dbReference type="EMBL" id="EDM03075.1"/>
    </source>
</evidence>